<dbReference type="EMBL" id="CADEBC010000071">
    <property type="protein sequence ID" value="CAB3221793.1"/>
    <property type="molecule type" value="Genomic_DNA"/>
</dbReference>
<dbReference type="Proteomes" id="UP000494106">
    <property type="component" value="Unassembled WGS sequence"/>
</dbReference>
<dbReference type="AlphaFoldDB" id="A0A8S0YQ18"/>
<feature type="domain" description="Allantoicase" evidence="3">
    <location>
        <begin position="214"/>
        <end position="366"/>
    </location>
</feature>
<dbReference type="FunFam" id="2.60.120.260:FF:000077">
    <property type="entry name" value="Probable allantoicase"/>
    <property type="match status" value="1"/>
</dbReference>
<proteinExistence type="inferred from homology"/>
<sequence>MIDTIVPEFTKFSEFASIGAGGKVVFATDDFFATCENMLSDAEPVFIAEKYTEYGKWMDGWETRRKRVPGHDWCILKLASKCIIRGLLVDTAFFTGNFAPKFSIQAACLSPEEEECLSERISEIGTTFSKFDLEQIERLKSDKWDEIVPVTALRPGYEETRHNYQKVLSDDSWTHIRVNIYPDGGIARLRVFGEARPDQPPQNQIIDLVSLLNGGICQGFSNAHYGHPRNVIKPSKNQCMSDGWETARRLDRPVIIEANEDGTLRYTGQEWAVFKLGFPGKINQIFVDTHLFKGNYPDCVQVEGTYLNRSDWCPETLCTWHNILKPGKLSAHKEHWFNCDSDVVTHIKVTMAPDGGFSRIKVFGYVDSFTS</sequence>
<evidence type="ECO:0000313" key="4">
    <source>
        <dbReference type="EMBL" id="CAB3221793.1"/>
    </source>
</evidence>
<dbReference type="SUPFAM" id="SSF49785">
    <property type="entry name" value="Galactose-binding domain-like"/>
    <property type="match status" value="2"/>
</dbReference>
<evidence type="ECO:0000256" key="1">
    <source>
        <dbReference type="ARBA" id="ARBA00009242"/>
    </source>
</evidence>
<dbReference type="OrthoDB" id="10266039at2759"/>
<feature type="domain" description="Allantoicase" evidence="3">
    <location>
        <begin position="21"/>
        <end position="195"/>
    </location>
</feature>
<comment type="caution">
    <text evidence="4">The sequence shown here is derived from an EMBL/GenBank/DDBJ whole genome shotgun (WGS) entry which is preliminary data.</text>
</comment>
<accession>A0A8S0YQ18</accession>
<dbReference type="InterPro" id="IPR008979">
    <property type="entry name" value="Galactose-bd-like_sf"/>
</dbReference>
<name>A0A8S0YQ18_ARCPL</name>
<evidence type="ECO:0000259" key="3">
    <source>
        <dbReference type="Pfam" id="PF03561"/>
    </source>
</evidence>
<dbReference type="Pfam" id="PF03561">
    <property type="entry name" value="Allantoicase"/>
    <property type="match status" value="2"/>
</dbReference>
<dbReference type="PANTHER" id="PTHR12045">
    <property type="entry name" value="ALLANTOICASE"/>
    <property type="match status" value="1"/>
</dbReference>
<dbReference type="InterPro" id="IPR015908">
    <property type="entry name" value="Allantoicase_dom"/>
</dbReference>
<dbReference type="Gene3D" id="2.60.120.260">
    <property type="entry name" value="Galactose-binding domain-like"/>
    <property type="match status" value="2"/>
</dbReference>
<dbReference type="NCBIfam" id="TIGR02961">
    <property type="entry name" value="allantoicase"/>
    <property type="match status" value="1"/>
</dbReference>
<dbReference type="HAMAP" id="MF_00813">
    <property type="entry name" value="Allantoicase"/>
    <property type="match status" value="1"/>
</dbReference>
<reference evidence="4 5" key="1">
    <citation type="submission" date="2020-04" db="EMBL/GenBank/DDBJ databases">
        <authorList>
            <person name="Wallbank WR R."/>
            <person name="Pardo Diaz C."/>
            <person name="Kozak K."/>
            <person name="Martin S."/>
            <person name="Jiggins C."/>
            <person name="Moest M."/>
            <person name="Warren A I."/>
            <person name="Byers J.R.P. K."/>
            <person name="Montejo-Kovacevich G."/>
            <person name="Yen C E."/>
        </authorList>
    </citation>
    <scope>NUCLEOTIDE SEQUENCE [LARGE SCALE GENOMIC DNA]</scope>
</reference>
<keyword evidence="5" id="KW-1185">Reference proteome</keyword>
<dbReference type="GO" id="GO:0004037">
    <property type="term" value="F:allantoicase activity"/>
    <property type="evidence" value="ECO:0007669"/>
    <property type="project" value="InterPro"/>
</dbReference>
<dbReference type="InterPro" id="IPR005164">
    <property type="entry name" value="Allantoicase"/>
</dbReference>
<dbReference type="GO" id="GO:0000256">
    <property type="term" value="P:allantoin catabolic process"/>
    <property type="evidence" value="ECO:0007669"/>
    <property type="project" value="InterPro"/>
</dbReference>
<protein>
    <recommendedName>
        <fullName evidence="2">Allantoate amidinohydrolase</fullName>
    </recommendedName>
</protein>
<dbReference type="PANTHER" id="PTHR12045:SF3">
    <property type="entry name" value="INACTIVE ALLANTOICASE-RELATED"/>
    <property type="match status" value="1"/>
</dbReference>
<evidence type="ECO:0000313" key="5">
    <source>
        <dbReference type="Proteomes" id="UP000494106"/>
    </source>
</evidence>
<dbReference type="PIRSF" id="PIRSF016516">
    <property type="entry name" value="Allantoicase"/>
    <property type="match status" value="1"/>
</dbReference>
<comment type="similarity">
    <text evidence="1">Belongs to the allantoicase family.</text>
</comment>
<evidence type="ECO:0000256" key="2">
    <source>
        <dbReference type="ARBA" id="ARBA00031078"/>
    </source>
</evidence>
<organism evidence="4 5">
    <name type="scientific">Arctia plantaginis</name>
    <name type="common">Wood tiger moth</name>
    <name type="synonym">Phalaena plantaginis</name>
    <dbReference type="NCBI Taxonomy" id="874455"/>
    <lineage>
        <taxon>Eukaryota</taxon>
        <taxon>Metazoa</taxon>
        <taxon>Ecdysozoa</taxon>
        <taxon>Arthropoda</taxon>
        <taxon>Hexapoda</taxon>
        <taxon>Insecta</taxon>
        <taxon>Pterygota</taxon>
        <taxon>Neoptera</taxon>
        <taxon>Endopterygota</taxon>
        <taxon>Lepidoptera</taxon>
        <taxon>Glossata</taxon>
        <taxon>Ditrysia</taxon>
        <taxon>Noctuoidea</taxon>
        <taxon>Erebidae</taxon>
        <taxon>Arctiinae</taxon>
        <taxon>Arctia</taxon>
    </lineage>
</organism>
<gene>
    <name evidence="4" type="ORF">APLA_LOCUS719</name>
</gene>